<dbReference type="GO" id="GO:0016740">
    <property type="term" value="F:transferase activity"/>
    <property type="evidence" value="ECO:0007669"/>
    <property type="project" value="UniProtKB-KW"/>
</dbReference>
<dbReference type="Gene3D" id="3.10.110.10">
    <property type="entry name" value="Ubiquitin Conjugating Enzyme"/>
    <property type="match status" value="1"/>
</dbReference>
<dbReference type="SMART" id="SM00212">
    <property type="entry name" value="UBCc"/>
    <property type="match status" value="1"/>
</dbReference>
<evidence type="ECO:0000313" key="4">
    <source>
        <dbReference type="EMBL" id="NDV30379.1"/>
    </source>
</evidence>
<keyword evidence="1" id="KW-0808">Transferase</keyword>
<dbReference type="SUPFAM" id="SSF54495">
    <property type="entry name" value="UBC-like"/>
    <property type="match status" value="1"/>
</dbReference>
<accession>A0A6B2L0B4</accession>
<dbReference type="Pfam" id="PF00179">
    <property type="entry name" value="UQ_con"/>
    <property type="match status" value="1"/>
</dbReference>
<protein>
    <recommendedName>
        <fullName evidence="3">UBC core domain-containing protein</fullName>
    </recommendedName>
</protein>
<proteinExistence type="predicted"/>
<dbReference type="InterPro" id="IPR016135">
    <property type="entry name" value="UBQ-conjugating_enzyme/RWD"/>
</dbReference>
<keyword evidence="2" id="KW-0833">Ubl conjugation pathway</keyword>
<dbReference type="EMBL" id="GIBP01001410">
    <property type="protein sequence ID" value="NDV30379.1"/>
    <property type="molecule type" value="Transcribed_RNA"/>
</dbReference>
<feature type="domain" description="UBC core" evidence="3">
    <location>
        <begin position="237"/>
        <end position="404"/>
    </location>
</feature>
<sequence>MAQIVEGLTKYLAILPLPEDYPSEGKPSRTPQPPLSSEIYSILSASCLFPLIESYLRNDSLLVMIRQFDLYVKLLELIRVIAGHDELVVFLDSTPGKSDSVSELVQRASNFASKSIPNTTKITKLKSSQPAKKKLTKTHIQEVEEEEIALARDLFITRDIVSSSLEQVKAKKLKDSEQSHKKEMPTPADDTTEFAVKYKEALADEQFGEYNMLDSSGSSYKHHYNEKIQSDSGTNPAKMKRLRQEIQTLYSSLPLYPNSSIFLRFDESRMDILQCVITGPVDTPYENGCFLFDIYCPSDYPSSSPLMNLETTGNGSVRFNPNLYNCGKVCLSLLGTWRGGPNEKWNEKTSTLLQVFVSIQSLIFVEKPYFNEPGYENSMNTPEGDSQNRKYNEVIRVATLQWAIIDQISNPSKGFEKAITTHFLLKRNDIMRQCYAWIKDARKDNSKAHLTTLQKLTEEVKVLLQSLDPSTPLIIPQDEEEKIQKKVNSELEKQRWLMALSVLDLVPGYPIGLCVKALEINKDVLDNSVNWLLEQGESYIFDHPEVFSLVNPLEDPKD</sequence>
<dbReference type="PROSITE" id="PS50127">
    <property type="entry name" value="UBC_2"/>
    <property type="match status" value="1"/>
</dbReference>
<evidence type="ECO:0000259" key="3">
    <source>
        <dbReference type="PROSITE" id="PS50127"/>
    </source>
</evidence>
<dbReference type="PANTHER" id="PTHR46116">
    <property type="entry name" value="(E3-INDEPENDENT) E2 UBIQUITIN-CONJUGATING ENZYME"/>
    <property type="match status" value="1"/>
</dbReference>
<dbReference type="PANTHER" id="PTHR46116:SF39">
    <property type="entry name" value="BACULOVIRAL IAP REPEAT-CONTAINING PROTEIN 6"/>
    <property type="match status" value="1"/>
</dbReference>
<reference evidence="4" key="1">
    <citation type="journal article" date="2020" name="J. Eukaryot. Microbiol.">
        <title>De novo Sequencing, Assembly and Annotation of the Transcriptome for the Free-Living Testate Amoeba Arcella intermedia.</title>
        <authorList>
            <person name="Ribeiro G.M."/>
            <person name="Porfirio-Sousa A.L."/>
            <person name="Maurer-Alcala X.X."/>
            <person name="Katz L.A."/>
            <person name="Lahr D.J.G."/>
        </authorList>
    </citation>
    <scope>NUCLEOTIDE SEQUENCE</scope>
</reference>
<evidence type="ECO:0000256" key="2">
    <source>
        <dbReference type="ARBA" id="ARBA00022786"/>
    </source>
</evidence>
<dbReference type="AlphaFoldDB" id="A0A6B2L0B4"/>
<name>A0A6B2L0B4_9EUKA</name>
<evidence type="ECO:0000256" key="1">
    <source>
        <dbReference type="ARBA" id="ARBA00022679"/>
    </source>
</evidence>
<dbReference type="InterPro" id="IPR000608">
    <property type="entry name" value="UBC"/>
</dbReference>
<organism evidence="4">
    <name type="scientific">Arcella intermedia</name>
    <dbReference type="NCBI Taxonomy" id="1963864"/>
    <lineage>
        <taxon>Eukaryota</taxon>
        <taxon>Amoebozoa</taxon>
        <taxon>Tubulinea</taxon>
        <taxon>Elardia</taxon>
        <taxon>Arcellinida</taxon>
        <taxon>Sphaerothecina</taxon>
        <taxon>Arcellidae</taxon>
        <taxon>Arcella</taxon>
    </lineage>
</organism>
<dbReference type="CDD" id="cd23810">
    <property type="entry name" value="UBCc_BIRC6"/>
    <property type="match status" value="1"/>
</dbReference>